<dbReference type="InterPro" id="IPR008676">
    <property type="entry name" value="MRG"/>
</dbReference>
<comment type="caution">
    <text evidence="11">The sequence shown here is derived from an EMBL/GenBank/DDBJ whole genome shotgun (WGS) entry which is preliminary data.</text>
</comment>
<comment type="similarity">
    <text evidence="2">Belongs to the MRG family.</text>
</comment>
<evidence type="ECO:0000259" key="10">
    <source>
        <dbReference type="SMART" id="SM00298"/>
    </source>
</evidence>
<dbReference type="RefSeq" id="XP_064732254.1">
    <property type="nucleotide sequence ID" value="XM_064871874.1"/>
</dbReference>
<evidence type="ECO:0000256" key="9">
    <source>
        <dbReference type="SAM" id="MobiDB-lite"/>
    </source>
</evidence>
<evidence type="ECO:0000256" key="5">
    <source>
        <dbReference type="ARBA" id="ARBA00022853"/>
    </source>
</evidence>
<evidence type="ECO:0000256" key="7">
    <source>
        <dbReference type="ARBA" id="ARBA00023163"/>
    </source>
</evidence>
<dbReference type="InterPro" id="IPR000953">
    <property type="entry name" value="Chromo/chromo_shadow_dom"/>
</dbReference>
<feature type="compositionally biased region" description="Basic residues" evidence="9">
    <location>
        <begin position="823"/>
        <end position="836"/>
    </location>
</feature>
<dbReference type="EMBL" id="JAVHJV010000003">
    <property type="protein sequence ID" value="KAK5944164.1"/>
    <property type="molecule type" value="Genomic_DNA"/>
</dbReference>
<evidence type="ECO:0000256" key="6">
    <source>
        <dbReference type="ARBA" id="ARBA00023015"/>
    </source>
</evidence>
<feature type="region of interest" description="Disordered" evidence="9">
    <location>
        <begin position="80"/>
        <end position="123"/>
    </location>
</feature>
<feature type="region of interest" description="Disordered" evidence="9">
    <location>
        <begin position="588"/>
        <end position="852"/>
    </location>
</feature>
<feature type="region of interest" description="Disordered" evidence="9">
    <location>
        <begin position="890"/>
        <end position="1183"/>
    </location>
</feature>
<feature type="compositionally biased region" description="Basic residues" evidence="9">
    <location>
        <begin position="633"/>
        <end position="643"/>
    </location>
</feature>
<feature type="compositionally biased region" description="Polar residues" evidence="9">
    <location>
        <begin position="920"/>
        <end position="932"/>
    </location>
</feature>
<dbReference type="InterPro" id="IPR053820">
    <property type="entry name" value="MSL3_chromo-like"/>
</dbReference>
<organism evidence="11 12">
    <name type="scientific">Knufia obscura</name>
    <dbReference type="NCBI Taxonomy" id="1635080"/>
    <lineage>
        <taxon>Eukaryota</taxon>
        <taxon>Fungi</taxon>
        <taxon>Dikarya</taxon>
        <taxon>Ascomycota</taxon>
        <taxon>Pezizomycotina</taxon>
        <taxon>Eurotiomycetes</taxon>
        <taxon>Chaetothyriomycetidae</taxon>
        <taxon>Chaetothyriales</taxon>
        <taxon>Trichomeriaceae</taxon>
        <taxon>Knufia</taxon>
    </lineage>
</organism>
<dbReference type="SMART" id="SM00298">
    <property type="entry name" value="CHROMO"/>
    <property type="match status" value="1"/>
</dbReference>
<accession>A0ABR0RVC0</accession>
<evidence type="ECO:0000256" key="2">
    <source>
        <dbReference type="ARBA" id="ARBA00009093"/>
    </source>
</evidence>
<feature type="compositionally biased region" description="Low complexity" evidence="9">
    <location>
        <begin position="971"/>
        <end position="984"/>
    </location>
</feature>
<feature type="compositionally biased region" description="Basic and acidic residues" evidence="9">
    <location>
        <begin position="891"/>
        <end position="902"/>
    </location>
</feature>
<keyword evidence="12" id="KW-1185">Reference proteome</keyword>
<dbReference type="InterPro" id="IPR038217">
    <property type="entry name" value="MRG_C_sf"/>
</dbReference>
<feature type="compositionally biased region" description="Low complexity" evidence="9">
    <location>
        <begin position="709"/>
        <end position="723"/>
    </location>
</feature>
<reference evidence="11 12" key="1">
    <citation type="journal article" date="2023" name="Res Sq">
        <title>Genomic and morphological characterization of Knufia obscura isolated from the Mars 2020 spacecraft assembly facility.</title>
        <authorList>
            <person name="Chander A.M."/>
            <person name="Teixeira M.M."/>
            <person name="Singh N.K."/>
            <person name="Williams M.P."/>
            <person name="Parker C.W."/>
            <person name="Leo P."/>
            <person name="Stajich J.E."/>
            <person name="Torok T."/>
            <person name="Tighe S."/>
            <person name="Mason C.E."/>
            <person name="Venkateswaran K."/>
        </authorList>
    </citation>
    <scope>NUCLEOTIDE SEQUENCE [LARGE SCALE GENOMIC DNA]</scope>
    <source>
        <strain evidence="11 12">CCFEE 5817</strain>
    </source>
</reference>
<comment type="subcellular location">
    <subcellularLocation>
        <location evidence="1">Nucleus</location>
    </subcellularLocation>
</comment>
<feature type="region of interest" description="Disordered" evidence="9">
    <location>
        <begin position="543"/>
        <end position="567"/>
    </location>
</feature>
<dbReference type="InterPro" id="IPR016197">
    <property type="entry name" value="Chromo-like_dom_sf"/>
</dbReference>
<evidence type="ECO:0000256" key="3">
    <source>
        <dbReference type="ARBA" id="ARBA00011353"/>
    </source>
</evidence>
<dbReference type="CDD" id="cd18983">
    <property type="entry name" value="CBD_MSL3_like"/>
    <property type="match status" value="1"/>
</dbReference>
<evidence type="ECO:0000313" key="12">
    <source>
        <dbReference type="Proteomes" id="UP001334248"/>
    </source>
</evidence>
<keyword evidence="7" id="KW-0804">Transcription</keyword>
<keyword evidence="8" id="KW-0539">Nucleus</keyword>
<evidence type="ECO:0000256" key="1">
    <source>
        <dbReference type="ARBA" id="ARBA00004123"/>
    </source>
</evidence>
<feature type="compositionally biased region" description="Polar residues" evidence="9">
    <location>
        <begin position="1127"/>
        <end position="1142"/>
    </location>
</feature>
<protein>
    <recommendedName>
        <fullName evidence="4">Chromatin modification-related protein EAF3</fullName>
    </recommendedName>
</protein>
<keyword evidence="6" id="KW-0805">Transcription regulation</keyword>
<dbReference type="SUPFAM" id="SSF54160">
    <property type="entry name" value="Chromo domain-like"/>
    <property type="match status" value="1"/>
</dbReference>
<feature type="compositionally biased region" description="Polar residues" evidence="9">
    <location>
        <begin position="374"/>
        <end position="388"/>
    </location>
</feature>
<dbReference type="Pfam" id="PF22732">
    <property type="entry name" value="MSL3_chromo-like"/>
    <property type="match status" value="1"/>
</dbReference>
<feature type="domain" description="Chromo" evidence="10">
    <location>
        <begin position="26"/>
        <end position="86"/>
    </location>
</feature>
<dbReference type="Gene3D" id="1.10.274.30">
    <property type="entry name" value="MRG domain"/>
    <property type="match status" value="1"/>
</dbReference>
<feature type="compositionally biased region" description="Low complexity" evidence="9">
    <location>
        <begin position="232"/>
        <end position="241"/>
    </location>
</feature>
<sequence length="1432" mass="154246">MAPANAESKPSYQKDEKTLCFHGELLYEAKILDVRKQDPKDKTSPFEYRVHYKGWKNTWDDWVPQDRLRKNTEENRELAVNLRKAATEQHAPRSAKPSTTAKGRKGQASEIGSGRGSEERTSKGSSSLILTLYIFPWILETPIGPLDSFEMAPSTRSRSASVKPAASASSTSSNSSSNSSSTKKTMKKPSGVTKPAAAAKIKTAPKKSAGRAKSAQPAKSGSSKGTKKAASRVRSASSKPAESVEQEESAKSNGSSENTESALTTSVSPDASVETATAALPAGTSDSSEPTVPADLESVEPVGLTAAVEPAQPSQSVGSEESHENNKQGSSSASSTTSPVNAAEFVAQNSQVGGSETSADVEETSEAGKAIIEPTQSAETAVSTTTARRSQRAKKTKEDGPSATTNTEAGKAMGPVSAGGRNTRSKKKAEERAAGPKPGLTMYGYFKEKYANDPTEPRKPSVLGEIREQRDKYINYIVDSGKQPTIRQLRDLNMDEIYRIPTAPADEPELFITKDKHRLAPLLGGTHVKELGYINDHLLDVDEDMKPDENGEPTAKRKAMQENTDVPVQVYMPGVPLRRYQDEHVPLAGVATEPTSLDPPGSGGTFDADRFPKVYKQNGKWPPGYEPPTESKKVKHTTRSSNKRKAEEIDEQEEQRPSKRGRPIPAPTGLPTIMEDEELALVDGADFPMQSVEEGNDMAKKRKTSKPEAPVASVRRSARNRSAQPSQPAGEATEPAGRKKSVQPSSEPAVEPRRSGRKRSASVLEETKRPSKTVKSIADTVTVAASSRKRPASEVDEPAEPPQKRAKTEQPADGVTAASAPSKGRKKTPAPSKPKKSGGGAKPKIQRMSKSCHWCREKHIGCQPGHENPGEVFVKGVTTGPTWRPGCGPKACKESGHTHGDEIATQGQSTVPSINVPEATATNAHGSRSASPAQDFEDAQTEQQDEDAGEAASAHVGGLQSIRPSSTSGVSPFPAASSHAASHPQLDGTSDTPPPSASDEEADAAPIPFLGGTTTATTTTPIVTPQLSPALDVESSPEYEGSEPLQSDHASEDKQPDPDALQAADILTSLGSTATTKRRRSEDDSLSINTQDSQYAEERPSKRRRVASVGTSPDRSRSNDAMEAEPNGSTSLHQGPPSQNLSAPDGDPSKINKPRWLSRITAYRQISGRKLPPASKLDPKVKKYPPRSAIACLNKVANKPELLDKPGSESGEEPPQEPVRETTANSGPGPKSTTSKKPETFLEAANHAPIPQEDAFTQRPSIRFAIPDNLKNLLVDDWENITKTGLLVPLPSKAPANFIIDSYFQEEKQHRSLGPECEILEEFCMGMKVYFERALGKILLYRAERPQLSEVRKWWESGTNKDWEGKGVGDCYGGEHLARLLVNMPELIAQTNMDAQSVQRLKEELTKFTVWLSRNSEKLFVAKYEKPESAVA</sequence>
<dbReference type="PANTHER" id="PTHR10880:SF15">
    <property type="entry name" value="MSL COMPLEX SUBUNIT 3"/>
    <property type="match status" value="1"/>
</dbReference>
<dbReference type="PROSITE" id="PS51640">
    <property type="entry name" value="MRG"/>
    <property type="match status" value="1"/>
</dbReference>
<evidence type="ECO:0000256" key="4">
    <source>
        <dbReference type="ARBA" id="ARBA00018505"/>
    </source>
</evidence>
<feature type="compositionally biased region" description="Polar residues" evidence="9">
    <location>
        <begin position="347"/>
        <end position="358"/>
    </location>
</feature>
<feature type="compositionally biased region" description="Acidic residues" evidence="9">
    <location>
        <begin position="935"/>
        <end position="949"/>
    </location>
</feature>
<keyword evidence="5" id="KW-0156">Chromatin regulator</keyword>
<dbReference type="Pfam" id="PF05712">
    <property type="entry name" value="MRG"/>
    <property type="match status" value="1"/>
</dbReference>
<gene>
    <name evidence="11" type="primary">EAF3</name>
    <name evidence="11" type="ORF">PMZ80_003445</name>
</gene>
<dbReference type="PANTHER" id="PTHR10880">
    <property type="entry name" value="MORTALITY FACTOR 4-LIKE PROTEIN"/>
    <property type="match status" value="1"/>
</dbReference>
<feature type="compositionally biased region" description="Low complexity" evidence="9">
    <location>
        <begin position="160"/>
        <end position="202"/>
    </location>
</feature>
<dbReference type="Gene3D" id="2.30.30.140">
    <property type="match status" value="1"/>
</dbReference>
<dbReference type="GeneID" id="89996894"/>
<feature type="region of interest" description="Disordered" evidence="9">
    <location>
        <begin position="1195"/>
        <end position="1237"/>
    </location>
</feature>
<proteinExistence type="inferred from homology"/>
<feature type="compositionally biased region" description="Polar residues" evidence="9">
    <location>
        <begin position="1222"/>
        <end position="1235"/>
    </location>
</feature>
<name>A0ABR0RVC0_9EURO</name>
<comment type="subunit">
    <text evidence="3">Component of the NuA4 histone acetyltransferase complex.</text>
</comment>
<evidence type="ECO:0000256" key="8">
    <source>
        <dbReference type="ARBA" id="ARBA00023242"/>
    </source>
</evidence>
<feature type="compositionally biased region" description="Polar residues" evidence="9">
    <location>
        <begin position="251"/>
        <end position="269"/>
    </location>
</feature>
<evidence type="ECO:0000313" key="11">
    <source>
        <dbReference type="EMBL" id="KAK5944164.1"/>
    </source>
</evidence>
<dbReference type="Proteomes" id="UP001334248">
    <property type="component" value="Unassembled WGS sequence"/>
</dbReference>
<dbReference type="InterPro" id="IPR026541">
    <property type="entry name" value="MRG_dom"/>
</dbReference>
<feature type="region of interest" description="Disordered" evidence="9">
    <location>
        <begin position="160"/>
        <end position="442"/>
    </location>
</feature>